<dbReference type="PATRIC" id="fig|454.4.peg.2768"/>
<dbReference type="EMBL" id="CP038254">
    <property type="protein sequence ID" value="QBR84653.1"/>
    <property type="molecule type" value="Genomic_DNA"/>
</dbReference>
<dbReference type="Proteomes" id="UP000295517">
    <property type="component" value="Chromosome"/>
</dbReference>
<evidence type="ECO:0000256" key="3">
    <source>
        <dbReference type="SAM" id="MobiDB-lite"/>
    </source>
</evidence>
<dbReference type="PANTHER" id="PTHR10003">
    <property type="entry name" value="SUPEROXIDE DISMUTASE CU-ZN -RELATED"/>
    <property type="match status" value="1"/>
</dbReference>
<keyword evidence="2" id="KW-0560">Oxidoreductase</keyword>
<evidence type="ECO:0000259" key="5">
    <source>
        <dbReference type="Pfam" id="PF00080"/>
    </source>
</evidence>
<dbReference type="InterPro" id="IPR024134">
    <property type="entry name" value="SOD_Cu/Zn_/chaperone"/>
</dbReference>
<keyword evidence="2" id="KW-0186">Copper</keyword>
<dbReference type="GO" id="GO:0004784">
    <property type="term" value="F:superoxide dismutase activity"/>
    <property type="evidence" value="ECO:0007669"/>
    <property type="project" value="UniProtKB-EC"/>
</dbReference>
<name>A0A0W0V2I1_9GAMM</name>
<evidence type="ECO:0000256" key="1">
    <source>
        <dbReference type="ARBA" id="ARBA00010457"/>
    </source>
</evidence>
<evidence type="ECO:0000313" key="7">
    <source>
        <dbReference type="EMBL" id="QBR84653.1"/>
    </source>
</evidence>
<dbReference type="PRINTS" id="PR00068">
    <property type="entry name" value="CUZNDISMTASE"/>
</dbReference>
<dbReference type="AlphaFoldDB" id="A0A0W0V2I1"/>
<protein>
    <recommendedName>
        <fullName evidence="2">Superoxide dismutase [Cu-Zn]</fullName>
        <ecNumber evidence="2">1.15.1.1</ecNumber>
    </recommendedName>
</protein>
<feature type="domain" description="Superoxide dismutase copper/zinc binding" evidence="5">
    <location>
        <begin position="36"/>
        <end position="159"/>
    </location>
</feature>
<evidence type="ECO:0000256" key="2">
    <source>
        <dbReference type="RuleBase" id="RU000393"/>
    </source>
</evidence>
<dbReference type="PROSITE" id="PS00332">
    <property type="entry name" value="SOD_CU_ZN_2"/>
    <property type="match status" value="1"/>
</dbReference>
<evidence type="ECO:0000313" key="8">
    <source>
        <dbReference type="Proteomes" id="UP000054761"/>
    </source>
</evidence>
<dbReference type="Proteomes" id="UP000054761">
    <property type="component" value="Unassembled WGS sequence"/>
</dbReference>
<keyword evidence="8" id="KW-1185">Reference proteome</keyword>
<dbReference type="STRING" id="454.Lisr_2531"/>
<accession>A0A0W0V2I1</accession>
<evidence type="ECO:0000313" key="9">
    <source>
        <dbReference type="Proteomes" id="UP000295517"/>
    </source>
</evidence>
<dbReference type="EMBL" id="LNYH01000149">
    <property type="protein sequence ID" value="KTD14303.1"/>
    <property type="molecule type" value="Genomic_DNA"/>
</dbReference>
<dbReference type="GO" id="GO:0005507">
    <property type="term" value="F:copper ion binding"/>
    <property type="evidence" value="ECO:0007669"/>
    <property type="project" value="InterPro"/>
</dbReference>
<dbReference type="CDD" id="cd00305">
    <property type="entry name" value="Cu-Zn_Superoxide_Dismutase"/>
    <property type="match status" value="1"/>
</dbReference>
<keyword evidence="2" id="KW-0862">Zinc</keyword>
<organism evidence="6 8">
    <name type="scientific">Legionella israelensis</name>
    <dbReference type="NCBI Taxonomy" id="454"/>
    <lineage>
        <taxon>Bacteria</taxon>
        <taxon>Pseudomonadati</taxon>
        <taxon>Pseudomonadota</taxon>
        <taxon>Gammaproteobacteria</taxon>
        <taxon>Legionellales</taxon>
        <taxon>Legionellaceae</taxon>
        <taxon>Legionella</taxon>
    </lineage>
</organism>
<dbReference type="InterPro" id="IPR001424">
    <property type="entry name" value="SOD_Cu_Zn_dom"/>
</dbReference>
<keyword evidence="4" id="KW-0732">Signal</keyword>
<comment type="catalytic activity">
    <reaction evidence="2">
        <text>2 superoxide + 2 H(+) = H2O2 + O2</text>
        <dbReference type="Rhea" id="RHEA:20696"/>
        <dbReference type="ChEBI" id="CHEBI:15378"/>
        <dbReference type="ChEBI" id="CHEBI:15379"/>
        <dbReference type="ChEBI" id="CHEBI:16240"/>
        <dbReference type="ChEBI" id="CHEBI:18421"/>
        <dbReference type="EC" id="1.15.1.1"/>
    </reaction>
</comment>
<gene>
    <name evidence="6" type="primary">sodC</name>
    <name evidence="7" type="ORF">E3983_09930</name>
    <name evidence="6" type="ORF">Lisr_2531</name>
</gene>
<feature type="region of interest" description="Disordered" evidence="3">
    <location>
        <begin position="74"/>
        <end position="94"/>
    </location>
</feature>
<reference evidence="7 9" key="2">
    <citation type="submission" date="2019-03" db="EMBL/GenBank/DDBJ databases">
        <title>Diverse conjugative elements silence natural transformation in Legionella species.</title>
        <authorList>
            <person name="Durieux I."/>
            <person name="Ginevra C."/>
            <person name="Attaiech L."/>
            <person name="Picq K."/>
            <person name="Juan P.A."/>
            <person name="Jarraud S."/>
            <person name="Charpentier X."/>
        </authorList>
    </citation>
    <scope>NUCLEOTIDE SEQUENCE [LARGE SCALE GENOMIC DNA]</scope>
    <source>
        <strain evidence="7 9">HL-0427-4011</strain>
    </source>
</reference>
<dbReference type="Pfam" id="PF00080">
    <property type="entry name" value="Sod_Cu"/>
    <property type="match status" value="1"/>
</dbReference>
<dbReference type="InterPro" id="IPR036423">
    <property type="entry name" value="SOD-like_Cu/Zn_dom_sf"/>
</dbReference>
<proteinExistence type="inferred from homology"/>
<comment type="cofactor">
    <cofactor evidence="2">
        <name>Zn(2+)</name>
        <dbReference type="ChEBI" id="CHEBI:29105"/>
    </cofactor>
    <text evidence="2">Binds 1 zinc ion per subunit.</text>
</comment>
<feature type="chain" id="PRO_5042680656" description="Superoxide dismutase [Cu-Zn]" evidence="4">
    <location>
        <begin position="20"/>
        <end position="167"/>
    </location>
</feature>
<dbReference type="EC" id="1.15.1.1" evidence="2"/>
<feature type="signal peptide" evidence="4">
    <location>
        <begin position="1"/>
        <end position="19"/>
    </location>
</feature>
<sequence>MKKYLIFLSTLIFSFNIYAAEISVKIYKTGNDKPIGDIQFKDTKYGLLVTPDLSQLPPGLHGLHLHQNPSCADKGQAAGGHFDPKKTNTHQGPYGKGHLGDLPVLYVNKEDKADVPTLAPRLKVKDLKGLTVMIHAGGDNYSDTPKLGGGGDRIACGVVKMSDNKKS</sequence>
<evidence type="ECO:0000256" key="4">
    <source>
        <dbReference type="SAM" id="SignalP"/>
    </source>
</evidence>
<keyword evidence="2" id="KW-0479">Metal-binding</keyword>
<dbReference type="SUPFAM" id="SSF49329">
    <property type="entry name" value="Cu,Zn superoxide dismutase-like"/>
    <property type="match status" value="1"/>
</dbReference>
<comment type="cofactor">
    <cofactor evidence="2">
        <name>Cu cation</name>
        <dbReference type="ChEBI" id="CHEBI:23378"/>
    </cofactor>
    <text evidence="2">Binds 1 copper ion per subunit.</text>
</comment>
<dbReference type="InterPro" id="IPR018152">
    <property type="entry name" value="SOD_Cu/Zn_BS"/>
</dbReference>
<comment type="function">
    <text evidence="2">Destroys radicals which are normally produced within the cells and which are toxic to biological systems.</text>
</comment>
<dbReference type="Gene3D" id="2.60.40.200">
    <property type="entry name" value="Superoxide dismutase, copper/zinc binding domain"/>
    <property type="match status" value="1"/>
</dbReference>
<evidence type="ECO:0000313" key="6">
    <source>
        <dbReference type="EMBL" id="KTD14303.1"/>
    </source>
</evidence>
<reference evidence="6 8" key="1">
    <citation type="submission" date="2015-11" db="EMBL/GenBank/DDBJ databases">
        <title>Genomic analysis of 38 Legionella species identifies large and diverse effector repertoires.</title>
        <authorList>
            <person name="Burstein D."/>
            <person name="Amaro F."/>
            <person name="Zusman T."/>
            <person name="Lifshitz Z."/>
            <person name="Cohen O."/>
            <person name="Gilbert J.A."/>
            <person name="Pupko T."/>
            <person name="Shuman H.A."/>
            <person name="Segal G."/>
        </authorList>
    </citation>
    <scope>NUCLEOTIDE SEQUENCE [LARGE SCALE GENOMIC DNA]</scope>
    <source>
        <strain evidence="6 8">Bercovier 4</strain>
    </source>
</reference>
<dbReference type="OrthoDB" id="5431326at2"/>
<comment type="similarity">
    <text evidence="1 2">Belongs to the Cu-Zn superoxide dismutase family.</text>
</comment>